<proteinExistence type="predicted"/>
<evidence type="ECO:0000313" key="4">
    <source>
        <dbReference type="Proteomes" id="UP001303647"/>
    </source>
</evidence>
<protein>
    <submittedName>
        <fullName evidence="3">Uncharacterized protein</fullName>
    </submittedName>
</protein>
<dbReference type="AlphaFoldDB" id="A0AAN7HRX4"/>
<keyword evidence="2" id="KW-0812">Transmembrane</keyword>
<feature type="transmembrane region" description="Helical" evidence="2">
    <location>
        <begin position="26"/>
        <end position="48"/>
    </location>
</feature>
<comment type="caution">
    <text evidence="3">The sequence shown here is derived from an EMBL/GenBank/DDBJ whole genome shotgun (WGS) entry which is preliminary data.</text>
</comment>
<gene>
    <name evidence="3" type="ORF">C7999DRAFT_30723</name>
</gene>
<accession>A0AAN7HRX4</accession>
<evidence type="ECO:0000256" key="1">
    <source>
        <dbReference type="SAM" id="MobiDB-lite"/>
    </source>
</evidence>
<evidence type="ECO:0000313" key="3">
    <source>
        <dbReference type="EMBL" id="KAK4248884.1"/>
    </source>
</evidence>
<keyword evidence="2" id="KW-1133">Transmembrane helix</keyword>
<keyword evidence="4" id="KW-1185">Reference proteome</keyword>
<evidence type="ECO:0000256" key="2">
    <source>
        <dbReference type="SAM" id="Phobius"/>
    </source>
</evidence>
<feature type="compositionally biased region" description="Basic residues" evidence="1">
    <location>
        <begin position="59"/>
        <end position="75"/>
    </location>
</feature>
<feature type="region of interest" description="Disordered" evidence="1">
    <location>
        <begin position="59"/>
        <end position="81"/>
    </location>
</feature>
<keyword evidence="2" id="KW-0472">Membrane</keyword>
<name>A0AAN7HRX4_9PEZI</name>
<reference evidence="3" key="1">
    <citation type="journal article" date="2023" name="Mol. Phylogenet. Evol.">
        <title>Genome-scale phylogeny and comparative genomics of the fungal order Sordariales.</title>
        <authorList>
            <person name="Hensen N."/>
            <person name="Bonometti L."/>
            <person name="Westerberg I."/>
            <person name="Brannstrom I.O."/>
            <person name="Guillou S."/>
            <person name="Cros-Aarteil S."/>
            <person name="Calhoun S."/>
            <person name="Haridas S."/>
            <person name="Kuo A."/>
            <person name="Mondo S."/>
            <person name="Pangilinan J."/>
            <person name="Riley R."/>
            <person name="LaButti K."/>
            <person name="Andreopoulos B."/>
            <person name="Lipzen A."/>
            <person name="Chen C."/>
            <person name="Yan M."/>
            <person name="Daum C."/>
            <person name="Ng V."/>
            <person name="Clum A."/>
            <person name="Steindorff A."/>
            <person name="Ohm R.A."/>
            <person name="Martin F."/>
            <person name="Silar P."/>
            <person name="Natvig D.O."/>
            <person name="Lalanne C."/>
            <person name="Gautier V."/>
            <person name="Ament-Velasquez S.L."/>
            <person name="Kruys A."/>
            <person name="Hutchinson M.I."/>
            <person name="Powell A.J."/>
            <person name="Barry K."/>
            <person name="Miller A.N."/>
            <person name="Grigoriev I.V."/>
            <person name="Debuchy R."/>
            <person name="Gladieux P."/>
            <person name="Hiltunen Thoren M."/>
            <person name="Johannesson H."/>
        </authorList>
    </citation>
    <scope>NUCLEOTIDE SEQUENCE</scope>
    <source>
        <strain evidence="3">CBS 359.72</strain>
    </source>
</reference>
<dbReference type="EMBL" id="MU857631">
    <property type="protein sequence ID" value="KAK4248884.1"/>
    <property type="molecule type" value="Genomic_DNA"/>
</dbReference>
<reference evidence="3" key="2">
    <citation type="submission" date="2023-05" db="EMBL/GenBank/DDBJ databases">
        <authorList>
            <consortium name="Lawrence Berkeley National Laboratory"/>
            <person name="Steindorff A."/>
            <person name="Hensen N."/>
            <person name="Bonometti L."/>
            <person name="Westerberg I."/>
            <person name="Brannstrom I.O."/>
            <person name="Guillou S."/>
            <person name="Cros-Aarteil S."/>
            <person name="Calhoun S."/>
            <person name="Haridas S."/>
            <person name="Kuo A."/>
            <person name="Mondo S."/>
            <person name="Pangilinan J."/>
            <person name="Riley R."/>
            <person name="Labutti K."/>
            <person name="Andreopoulos B."/>
            <person name="Lipzen A."/>
            <person name="Chen C."/>
            <person name="Yanf M."/>
            <person name="Daum C."/>
            <person name="Ng V."/>
            <person name="Clum A."/>
            <person name="Ohm R."/>
            <person name="Martin F."/>
            <person name="Silar P."/>
            <person name="Natvig D."/>
            <person name="Lalanne C."/>
            <person name="Gautier V."/>
            <person name="Ament-Velasquez S.L."/>
            <person name="Kruys A."/>
            <person name="Hutchinson M.I."/>
            <person name="Powell A.J."/>
            <person name="Barry K."/>
            <person name="Miller A.N."/>
            <person name="Grigoriev I.V."/>
            <person name="Debuchy R."/>
            <person name="Gladieux P."/>
            <person name="Thoren M.H."/>
            <person name="Johannesson H."/>
        </authorList>
    </citation>
    <scope>NUCLEOTIDE SEQUENCE</scope>
    <source>
        <strain evidence="3">CBS 359.72</strain>
    </source>
</reference>
<dbReference type="Proteomes" id="UP001303647">
    <property type="component" value="Unassembled WGS sequence"/>
</dbReference>
<organism evidence="3 4">
    <name type="scientific">Corynascus novoguineensis</name>
    <dbReference type="NCBI Taxonomy" id="1126955"/>
    <lineage>
        <taxon>Eukaryota</taxon>
        <taxon>Fungi</taxon>
        <taxon>Dikarya</taxon>
        <taxon>Ascomycota</taxon>
        <taxon>Pezizomycotina</taxon>
        <taxon>Sordariomycetes</taxon>
        <taxon>Sordariomycetidae</taxon>
        <taxon>Sordariales</taxon>
        <taxon>Chaetomiaceae</taxon>
        <taxon>Corynascus</taxon>
    </lineage>
</organism>
<sequence>MGAVVSCIEACFRAIGRTIMAVINGIGGIIMAIVNGIVSFLNIIVGCLTCQRCGGSRRHGTTTGRRRGFGRRRHVGTTSAI</sequence>